<evidence type="ECO:0000256" key="5">
    <source>
        <dbReference type="ARBA" id="ARBA00022898"/>
    </source>
</evidence>
<dbReference type="STRING" id="1216970.GCA_001570985_01684"/>
<dbReference type="Gene3D" id="3.40.640.10">
    <property type="entry name" value="Type I PLP-dependent aspartate aminotransferase-like (Major domain)"/>
    <property type="match status" value="1"/>
</dbReference>
<keyword evidence="4" id="KW-0808">Transferase</keyword>
<dbReference type="KEGG" id="jli:EXU32_09750"/>
<dbReference type="GO" id="GO:0005737">
    <property type="term" value="C:cytoplasm"/>
    <property type="evidence" value="ECO:0007669"/>
    <property type="project" value="TreeGrafter"/>
</dbReference>
<dbReference type="InterPro" id="IPR004839">
    <property type="entry name" value="Aminotransferase_I/II_large"/>
</dbReference>
<dbReference type="Pfam" id="PF00155">
    <property type="entry name" value="Aminotran_1_2"/>
    <property type="match status" value="1"/>
</dbReference>
<keyword evidence="5" id="KW-0663">Pyridoxal phosphate</keyword>
<dbReference type="Proteomes" id="UP000290408">
    <property type="component" value="Chromosome"/>
</dbReference>
<dbReference type="InterPro" id="IPR015421">
    <property type="entry name" value="PyrdxlP-dep_Trfase_major"/>
</dbReference>
<reference evidence="7 8" key="1">
    <citation type="submission" date="2019-02" db="EMBL/GenBank/DDBJ databases">
        <title>Genomic data mining of an Antarctic deep-sea actinobacterium, Janibacterlimosus P3-3-X1.</title>
        <authorList>
            <person name="Liao L."/>
            <person name="Chen B."/>
        </authorList>
    </citation>
    <scope>NUCLEOTIDE SEQUENCE [LARGE SCALE GENOMIC DNA]</scope>
    <source>
        <strain evidence="7 8">P3-3-X1</strain>
    </source>
</reference>
<dbReference type="InterPro" id="IPR051326">
    <property type="entry name" value="Kynurenine-oxoglutarate_AT"/>
</dbReference>
<comment type="similarity">
    <text evidence="2">Belongs to the class-I pyridoxal-phosphate-dependent aminotransferase family.</text>
</comment>
<proteinExistence type="inferred from homology"/>
<dbReference type="PANTHER" id="PTHR43807">
    <property type="entry name" value="FI04487P"/>
    <property type="match status" value="1"/>
</dbReference>
<dbReference type="CDD" id="cd00609">
    <property type="entry name" value="AAT_like"/>
    <property type="match status" value="1"/>
</dbReference>
<keyword evidence="8" id="KW-1185">Reference proteome</keyword>
<dbReference type="SUPFAM" id="SSF53383">
    <property type="entry name" value="PLP-dependent transferases"/>
    <property type="match status" value="1"/>
</dbReference>
<dbReference type="AlphaFoldDB" id="A0A4P6MXU2"/>
<accession>A0A4P6MXU2</accession>
<evidence type="ECO:0000256" key="4">
    <source>
        <dbReference type="ARBA" id="ARBA00022679"/>
    </source>
</evidence>
<dbReference type="PANTHER" id="PTHR43807:SF20">
    <property type="entry name" value="FI04487P"/>
    <property type="match status" value="1"/>
</dbReference>
<keyword evidence="3" id="KW-0032">Aminotransferase</keyword>
<dbReference type="GO" id="GO:0016212">
    <property type="term" value="F:kynurenine-oxoglutarate transaminase activity"/>
    <property type="evidence" value="ECO:0007669"/>
    <property type="project" value="TreeGrafter"/>
</dbReference>
<dbReference type="FunFam" id="3.40.640.10:FF:000024">
    <property type="entry name" value="Kynurenine--oxoglutarate transaminase 3"/>
    <property type="match status" value="1"/>
</dbReference>
<evidence type="ECO:0000259" key="6">
    <source>
        <dbReference type="Pfam" id="PF00155"/>
    </source>
</evidence>
<evidence type="ECO:0000313" key="8">
    <source>
        <dbReference type="Proteomes" id="UP000290408"/>
    </source>
</evidence>
<comment type="cofactor">
    <cofactor evidence="1">
        <name>pyridoxal 5'-phosphate</name>
        <dbReference type="ChEBI" id="CHEBI:597326"/>
    </cofactor>
</comment>
<evidence type="ECO:0000256" key="1">
    <source>
        <dbReference type="ARBA" id="ARBA00001933"/>
    </source>
</evidence>
<sequence>MTDPLVTRMQPFAETIFATMSALALEHDAVNLGQGFPDTDGPSEVLGAARDAISGGHNQYPPSIGIPALREAIAEHQAHHHSLRPDPADEVLVTTGATEAIAASILGLVSPGDEVVVIEPSYDSYSAVIALAGGVKRTVPLRWPDLALDADELAAAFSERTRVVVVNSPHNPTGKVFSPKELEVVADLARRHDAWVISDEVYEHLTFGVAHTPIATLPGMWERTLTIGSAGKFFSVTGWKVGWLSGPAELVRAAQVVRQYLTFTTASPFQHAVAHALRMGPQPLDDLRDSLRARHDLLVTGLRAAGLEVRPSQGTYFVVADAAPLGVTDALQWCLDLPAAAGVAAVPVSVFCDDPSETATLVRFAFCKRDEVLQEGCRRLAAFTG</sequence>
<dbReference type="RefSeq" id="WP_130629731.1">
    <property type="nucleotide sequence ID" value="NZ_CP036164.1"/>
</dbReference>
<gene>
    <name evidence="7" type="primary">dapC</name>
    <name evidence="7" type="ORF">EXU32_09750</name>
</gene>
<feature type="domain" description="Aminotransferase class I/classII large" evidence="6">
    <location>
        <begin position="28"/>
        <end position="380"/>
    </location>
</feature>
<dbReference type="InterPro" id="IPR015424">
    <property type="entry name" value="PyrdxlP-dep_Trfase"/>
</dbReference>
<dbReference type="NCBIfam" id="NF005855">
    <property type="entry name" value="PRK07777.1"/>
    <property type="match status" value="1"/>
</dbReference>
<evidence type="ECO:0000313" key="7">
    <source>
        <dbReference type="EMBL" id="QBF46510.1"/>
    </source>
</evidence>
<evidence type="ECO:0000256" key="2">
    <source>
        <dbReference type="ARBA" id="ARBA00007441"/>
    </source>
</evidence>
<dbReference type="OrthoDB" id="9763453at2"/>
<organism evidence="7 8">
    <name type="scientific">Janibacter limosus</name>
    <dbReference type="NCBI Taxonomy" id="53458"/>
    <lineage>
        <taxon>Bacteria</taxon>
        <taxon>Bacillati</taxon>
        <taxon>Actinomycetota</taxon>
        <taxon>Actinomycetes</taxon>
        <taxon>Micrococcales</taxon>
        <taxon>Intrasporangiaceae</taxon>
        <taxon>Janibacter</taxon>
    </lineage>
</organism>
<protein>
    <submittedName>
        <fullName evidence="7">Putative succinyldiaminopimelate transaminase DapC</fullName>
    </submittedName>
</protein>
<evidence type="ECO:0000256" key="3">
    <source>
        <dbReference type="ARBA" id="ARBA00022576"/>
    </source>
</evidence>
<dbReference type="Gene3D" id="3.90.1150.10">
    <property type="entry name" value="Aspartate Aminotransferase, domain 1"/>
    <property type="match status" value="1"/>
</dbReference>
<dbReference type="EMBL" id="CP036164">
    <property type="protein sequence ID" value="QBF46510.1"/>
    <property type="molecule type" value="Genomic_DNA"/>
</dbReference>
<dbReference type="GO" id="GO:0030170">
    <property type="term" value="F:pyridoxal phosphate binding"/>
    <property type="evidence" value="ECO:0007669"/>
    <property type="project" value="InterPro"/>
</dbReference>
<name>A0A4P6MXU2_9MICO</name>
<dbReference type="InterPro" id="IPR015422">
    <property type="entry name" value="PyrdxlP-dep_Trfase_small"/>
</dbReference>